<feature type="domain" description="Carbohydrate kinase FGGY C-terminal" evidence="8">
    <location>
        <begin position="265"/>
        <end position="450"/>
    </location>
</feature>
<evidence type="ECO:0000256" key="4">
    <source>
        <dbReference type="ARBA" id="ARBA00022777"/>
    </source>
</evidence>
<keyword evidence="4 9" id="KW-0418">Kinase</keyword>
<evidence type="ECO:0000259" key="8">
    <source>
        <dbReference type="Pfam" id="PF02782"/>
    </source>
</evidence>
<dbReference type="Pfam" id="PF02782">
    <property type="entry name" value="FGGY_C"/>
    <property type="match status" value="1"/>
</dbReference>
<reference evidence="9 10" key="1">
    <citation type="submission" date="2016-02" db="EMBL/GenBank/DDBJ databases">
        <title>Complete genome of Sinomonas atrocyanea KCTC 3377.</title>
        <authorList>
            <person name="Kim K.M."/>
        </authorList>
    </citation>
    <scope>NUCLEOTIDE SEQUENCE [LARGE SCALE GENOMIC DNA]</scope>
    <source>
        <strain evidence="9 10">KCTC 3377</strain>
    </source>
</reference>
<evidence type="ECO:0000313" key="10">
    <source>
        <dbReference type="Proteomes" id="UP000070134"/>
    </source>
</evidence>
<accession>A0A126ZUM4</accession>
<dbReference type="CDD" id="cd07769">
    <property type="entry name" value="ASKHA_NBD_FGGY_GK"/>
    <property type="match status" value="1"/>
</dbReference>
<dbReference type="PANTHER" id="PTHR10196">
    <property type="entry name" value="SUGAR KINASE"/>
    <property type="match status" value="1"/>
</dbReference>
<dbReference type="KEGG" id="satk:SA2016_0157"/>
<dbReference type="PROSITE" id="PS00933">
    <property type="entry name" value="FGGY_KINASES_1"/>
    <property type="match status" value="1"/>
</dbReference>
<comment type="similarity">
    <text evidence="1">Belongs to the FGGY kinase family.</text>
</comment>
<evidence type="ECO:0000256" key="3">
    <source>
        <dbReference type="ARBA" id="ARBA00022741"/>
    </source>
</evidence>
<dbReference type="NCBIfam" id="NF000756">
    <property type="entry name" value="PRK00047.1"/>
    <property type="match status" value="1"/>
</dbReference>
<dbReference type="GO" id="GO:0005524">
    <property type="term" value="F:ATP binding"/>
    <property type="evidence" value="ECO:0007669"/>
    <property type="project" value="UniProtKB-KW"/>
</dbReference>
<evidence type="ECO:0000256" key="2">
    <source>
        <dbReference type="ARBA" id="ARBA00022679"/>
    </source>
</evidence>
<dbReference type="STRING" id="37927.SA2016_0157"/>
<dbReference type="AlphaFoldDB" id="A0A126ZUM4"/>
<evidence type="ECO:0000256" key="6">
    <source>
        <dbReference type="ARBA" id="ARBA00043149"/>
    </source>
</evidence>
<dbReference type="InterPro" id="IPR018485">
    <property type="entry name" value="FGGY_C"/>
</dbReference>
<dbReference type="InterPro" id="IPR000577">
    <property type="entry name" value="Carb_kinase_FGGY"/>
</dbReference>
<dbReference type="Gene3D" id="3.30.420.40">
    <property type="match status" value="2"/>
</dbReference>
<dbReference type="PANTHER" id="PTHR10196:SF69">
    <property type="entry name" value="GLYCEROL KINASE"/>
    <property type="match status" value="1"/>
</dbReference>
<dbReference type="Pfam" id="PF00370">
    <property type="entry name" value="FGGY_N"/>
    <property type="match status" value="1"/>
</dbReference>
<feature type="domain" description="Carbohydrate kinase FGGY N-terminal" evidence="7">
    <location>
        <begin position="5"/>
        <end position="255"/>
    </location>
</feature>
<keyword evidence="2" id="KW-0808">Transferase</keyword>
<evidence type="ECO:0000259" key="7">
    <source>
        <dbReference type="Pfam" id="PF00370"/>
    </source>
</evidence>
<evidence type="ECO:0000256" key="1">
    <source>
        <dbReference type="ARBA" id="ARBA00009156"/>
    </source>
</evidence>
<evidence type="ECO:0000256" key="5">
    <source>
        <dbReference type="ARBA" id="ARBA00022840"/>
    </source>
</evidence>
<dbReference type="GO" id="GO:0004370">
    <property type="term" value="F:glycerol kinase activity"/>
    <property type="evidence" value="ECO:0007669"/>
    <property type="project" value="TreeGrafter"/>
</dbReference>
<dbReference type="InterPro" id="IPR043129">
    <property type="entry name" value="ATPase_NBD"/>
</dbReference>
<sequence>MTARYVLALDEGSTSARAVLVSLEGEIVAEARNPVVPTFPRPRWVELDPMALWETQRRSMQAAMAKVGATTDDLAAVGITTHRETCLVWDRRTGEPVHPALMWMSKQTDAIIDGWRLDGLDAEFRSRTGLFNDSFFSAAKLAWILENVPGARARAERGELAAGTVDTWLLWQLTGGRSHFTDHSEASRTALFSLDALDWDEKLAEACGIPLRLLPPALASDSHFGEMRPQDVGLPGTASVPIMAIMADQQAGMFGQACFESGSVKNTYGTAGVLTANTGSTPVVVDGLTASVGWTVAGTTAYELEGVVFHCGQTLQWMRERLGVLKPEEQIEEVASRVPDTGGVYVVPAFAGLCAPHWSRDSRASIVGLTLESGAEHVVRAGVEAMAYQTRDNVDVLCASGLAVPELKVDGGAARSDLLCQFQSDILGIPVRRPAELERTALGIAHLAGMGVGLWEQDDLATGWRLDRVFEPQMSEDRREALYAGWQDAVQSVLGRHPAAKAAP</sequence>
<dbReference type="InterPro" id="IPR018483">
    <property type="entry name" value="Carb_kinase_FGGY_CS"/>
</dbReference>
<dbReference type="GO" id="GO:0005829">
    <property type="term" value="C:cytosol"/>
    <property type="evidence" value="ECO:0007669"/>
    <property type="project" value="TreeGrafter"/>
</dbReference>
<dbReference type="GO" id="GO:0019563">
    <property type="term" value="P:glycerol catabolic process"/>
    <property type="evidence" value="ECO:0007669"/>
    <property type="project" value="TreeGrafter"/>
</dbReference>
<dbReference type="InterPro" id="IPR018484">
    <property type="entry name" value="FGGY_N"/>
</dbReference>
<dbReference type="PATRIC" id="fig|37927.3.peg.161"/>
<evidence type="ECO:0000313" key="9">
    <source>
        <dbReference type="EMBL" id="AMM30859.1"/>
    </source>
</evidence>
<dbReference type="Proteomes" id="UP000070134">
    <property type="component" value="Chromosome"/>
</dbReference>
<keyword evidence="10" id="KW-1185">Reference proteome</keyword>
<dbReference type="SUPFAM" id="SSF53067">
    <property type="entry name" value="Actin-like ATPase domain"/>
    <property type="match status" value="2"/>
</dbReference>
<gene>
    <name evidence="9" type="ORF">SA2016_0157</name>
</gene>
<dbReference type="RefSeq" id="WP_066494324.1">
    <property type="nucleotide sequence ID" value="NZ_BJMO01000034.1"/>
</dbReference>
<dbReference type="EMBL" id="CP014518">
    <property type="protein sequence ID" value="AMM30859.1"/>
    <property type="molecule type" value="Genomic_DNA"/>
</dbReference>
<dbReference type="PIRSF" id="PIRSF000538">
    <property type="entry name" value="GlpK"/>
    <property type="match status" value="1"/>
</dbReference>
<protein>
    <recommendedName>
        <fullName evidence="6">ATP:glycerol 3-phosphotransferase</fullName>
    </recommendedName>
</protein>
<name>A0A126ZUM4_9MICC</name>
<proteinExistence type="inferred from homology"/>
<keyword evidence="3" id="KW-0547">Nucleotide-binding</keyword>
<organism evidence="9 10">
    <name type="scientific">Sinomonas atrocyanea</name>
    <dbReference type="NCBI Taxonomy" id="37927"/>
    <lineage>
        <taxon>Bacteria</taxon>
        <taxon>Bacillati</taxon>
        <taxon>Actinomycetota</taxon>
        <taxon>Actinomycetes</taxon>
        <taxon>Micrococcales</taxon>
        <taxon>Micrococcaceae</taxon>
        <taxon>Sinomonas</taxon>
    </lineage>
</organism>
<keyword evidence="5" id="KW-0067">ATP-binding</keyword>